<keyword evidence="1" id="KW-0812">Transmembrane</keyword>
<proteinExistence type="predicted"/>
<evidence type="ECO:0000313" key="3">
    <source>
        <dbReference type="Proteomes" id="UP000324917"/>
    </source>
</evidence>
<reference evidence="2 3" key="1">
    <citation type="submission" date="2018-09" db="EMBL/GenBank/DDBJ databases">
        <title>Evolutionary history of phycoerythrin pigmentation in the water bloom-forming cyanobacterium Microcystis aeruginosa.</title>
        <authorList>
            <person name="Tanabe Y."/>
            <person name="Tanabe Y."/>
            <person name="Yamaguchi H."/>
        </authorList>
    </citation>
    <scope>NUCLEOTIDE SEQUENCE [LARGE SCALE GENOMIC DNA]</scope>
    <source>
        <strain evidence="2 3">NIES-2520</strain>
    </source>
</reference>
<sequence>MYKKHKLSNIKSIPLLLICLLIFIRGLQIPTISTLTNILLPLLVIVDKLFGWQIFSVNKSLLRKTRFVQSLVILTLFCIIYWNTMIDYNFLGLGEEQEPLLYIVGQTMRITFFYIIGFLINYTRLLGYPYNTIVVMSSLVGSTIFFGSSELVM</sequence>
<gene>
    <name evidence="2" type="ORF">MiTe_01180</name>
</gene>
<feature type="transmembrane region" description="Helical" evidence="1">
    <location>
        <begin position="38"/>
        <end position="55"/>
    </location>
</feature>
<evidence type="ECO:0000256" key="1">
    <source>
        <dbReference type="SAM" id="Phobius"/>
    </source>
</evidence>
<comment type="caution">
    <text evidence="2">The sequence shown here is derived from an EMBL/GenBank/DDBJ whole genome shotgun (WGS) entry which is preliminary data.</text>
</comment>
<protein>
    <submittedName>
        <fullName evidence="2">Uncharacterized protein</fullName>
    </submittedName>
</protein>
<evidence type="ECO:0000313" key="2">
    <source>
        <dbReference type="EMBL" id="GCA74355.1"/>
    </source>
</evidence>
<keyword evidence="1" id="KW-1133">Transmembrane helix</keyword>
<feature type="transmembrane region" description="Helical" evidence="1">
    <location>
        <begin position="100"/>
        <end position="121"/>
    </location>
</feature>
<name>A0A5A5RH88_MICAE</name>
<dbReference type="EMBL" id="BHVP01000014">
    <property type="protein sequence ID" value="GCA74355.1"/>
    <property type="molecule type" value="Genomic_DNA"/>
</dbReference>
<dbReference type="Proteomes" id="UP000324917">
    <property type="component" value="Unassembled WGS sequence"/>
</dbReference>
<dbReference type="AlphaFoldDB" id="A0A5A5RH88"/>
<organism evidence="2 3">
    <name type="scientific">Microcystis aeruginosa NIES-2520</name>
    <dbReference type="NCBI Taxonomy" id="2303982"/>
    <lineage>
        <taxon>Bacteria</taxon>
        <taxon>Bacillati</taxon>
        <taxon>Cyanobacteriota</taxon>
        <taxon>Cyanophyceae</taxon>
        <taxon>Oscillatoriophycideae</taxon>
        <taxon>Chroococcales</taxon>
        <taxon>Microcystaceae</taxon>
        <taxon>Microcystis</taxon>
    </lineage>
</organism>
<keyword evidence="1" id="KW-0472">Membrane</keyword>
<feature type="transmembrane region" description="Helical" evidence="1">
    <location>
        <begin position="128"/>
        <end position="147"/>
    </location>
</feature>
<feature type="transmembrane region" description="Helical" evidence="1">
    <location>
        <begin position="67"/>
        <end position="88"/>
    </location>
</feature>
<accession>A0A5A5RH88</accession>